<dbReference type="PANTHER" id="PTHR46517">
    <property type="entry name" value="FRUCTOSE-2,6-BISPHOSPHATASE TIGAR"/>
    <property type="match status" value="1"/>
</dbReference>
<evidence type="ECO:0000256" key="1">
    <source>
        <dbReference type="ARBA" id="ARBA00022801"/>
    </source>
</evidence>
<dbReference type="OrthoDB" id="354304at2759"/>
<dbReference type="Proteomes" id="UP000703269">
    <property type="component" value="Unassembled WGS sequence"/>
</dbReference>
<name>A0A9P3GRZ4_9APHY</name>
<dbReference type="InterPro" id="IPR013078">
    <property type="entry name" value="His_Pase_superF_clade-1"/>
</dbReference>
<feature type="region of interest" description="Disordered" evidence="2">
    <location>
        <begin position="176"/>
        <end position="211"/>
    </location>
</feature>
<protein>
    <recommendedName>
        <fullName evidence="5">Phosphoglycerate mutase-like protein</fullName>
    </recommendedName>
</protein>
<gene>
    <name evidence="3" type="ORF">PsYK624_146290</name>
</gene>
<evidence type="ECO:0000256" key="2">
    <source>
        <dbReference type="SAM" id="MobiDB-lite"/>
    </source>
</evidence>
<keyword evidence="1" id="KW-0378">Hydrolase</keyword>
<dbReference type="GO" id="GO:0004331">
    <property type="term" value="F:fructose-2,6-bisphosphate 2-phosphatase activity"/>
    <property type="evidence" value="ECO:0007669"/>
    <property type="project" value="TreeGrafter"/>
</dbReference>
<keyword evidence="4" id="KW-1185">Reference proteome</keyword>
<dbReference type="PANTHER" id="PTHR46517:SF1">
    <property type="entry name" value="FRUCTOSE-2,6-BISPHOSPHATASE TIGAR"/>
    <property type="match status" value="1"/>
</dbReference>
<dbReference type="GO" id="GO:0045820">
    <property type="term" value="P:negative regulation of glycolytic process"/>
    <property type="evidence" value="ECO:0007669"/>
    <property type="project" value="TreeGrafter"/>
</dbReference>
<dbReference type="GO" id="GO:0005829">
    <property type="term" value="C:cytosol"/>
    <property type="evidence" value="ECO:0007669"/>
    <property type="project" value="TreeGrafter"/>
</dbReference>
<dbReference type="Pfam" id="PF00300">
    <property type="entry name" value="His_Phos_1"/>
    <property type="match status" value="1"/>
</dbReference>
<dbReference type="InterPro" id="IPR029033">
    <property type="entry name" value="His_PPase_superfam"/>
</dbReference>
<accession>A0A9P3GRZ4</accession>
<evidence type="ECO:0000313" key="4">
    <source>
        <dbReference type="Proteomes" id="UP000703269"/>
    </source>
</evidence>
<dbReference type="Gene3D" id="3.40.50.1240">
    <property type="entry name" value="Phosphoglycerate mutase-like"/>
    <property type="match status" value="1"/>
</dbReference>
<dbReference type="GO" id="GO:0043456">
    <property type="term" value="P:regulation of pentose-phosphate shunt"/>
    <property type="evidence" value="ECO:0007669"/>
    <property type="project" value="TreeGrafter"/>
</dbReference>
<sequence length="211" mass="23367">MTAEAVQQAQGEPKPEILTFPVLREQTRGIAEGHPWITEPKPGLSLEDHYAQGLFPIHHERWQKFPEGESLDDMALRADEAVKTVVLPHALRLSKAGKPGSHIAVASHGLFIAEMVPALLKLDPTNSETRTTWRPMSNTGWTRVVVEIVGEHSRDGPWPEVHVKVTDFNNHEHLSSVAPLSAGSEERDRVQTFAGEKQGSKDASQTEQRAN</sequence>
<organism evidence="3 4">
    <name type="scientific">Phanerochaete sordida</name>
    <dbReference type="NCBI Taxonomy" id="48140"/>
    <lineage>
        <taxon>Eukaryota</taxon>
        <taxon>Fungi</taxon>
        <taxon>Dikarya</taxon>
        <taxon>Basidiomycota</taxon>
        <taxon>Agaricomycotina</taxon>
        <taxon>Agaricomycetes</taxon>
        <taxon>Polyporales</taxon>
        <taxon>Phanerochaetaceae</taxon>
        <taxon>Phanerochaete</taxon>
    </lineage>
</organism>
<evidence type="ECO:0000313" key="3">
    <source>
        <dbReference type="EMBL" id="GJE98400.1"/>
    </source>
</evidence>
<dbReference type="EMBL" id="BPQB01000087">
    <property type="protein sequence ID" value="GJE98400.1"/>
    <property type="molecule type" value="Genomic_DNA"/>
</dbReference>
<evidence type="ECO:0008006" key="5">
    <source>
        <dbReference type="Google" id="ProtNLM"/>
    </source>
</evidence>
<dbReference type="InterPro" id="IPR051695">
    <property type="entry name" value="Phosphoglycerate_Mutase"/>
</dbReference>
<reference evidence="3 4" key="1">
    <citation type="submission" date="2021-08" db="EMBL/GenBank/DDBJ databases">
        <title>Draft Genome Sequence of Phanerochaete sordida strain YK-624.</title>
        <authorList>
            <person name="Mori T."/>
            <person name="Dohra H."/>
            <person name="Suzuki T."/>
            <person name="Kawagishi H."/>
            <person name="Hirai H."/>
        </authorList>
    </citation>
    <scope>NUCLEOTIDE SEQUENCE [LARGE SCALE GENOMIC DNA]</scope>
    <source>
        <strain evidence="3 4">YK-624</strain>
    </source>
</reference>
<comment type="caution">
    <text evidence="3">The sequence shown here is derived from an EMBL/GenBank/DDBJ whole genome shotgun (WGS) entry which is preliminary data.</text>
</comment>
<feature type="compositionally biased region" description="Polar residues" evidence="2">
    <location>
        <begin position="201"/>
        <end position="211"/>
    </location>
</feature>
<dbReference type="SUPFAM" id="SSF53254">
    <property type="entry name" value="Phosphoglycerate mutase-like"/>
    <property type="match status" value="1"/>
</dbReference>
<dbReference type="AlphaFoldDB" id="A0A9P3GRZ4"/>
<proteinExistence type="predicted"/>